<comment type="caution">
    <text evidence="1">The sequence shown here is derived from an EMBL/GenBank/DDBJ whole genome shotgun (WGS) entry which is preliminary data.</text>
</comment>
<name>A0A6P1B9G6_9BRAD</name>
<gene>
    <name evidence="1" type="ORF">FNJ47_04075</name>
</gene>
<dbReference type="AlphaFoldDB" id="A0A6P1B9G6"/>
<evidence type="ECO:0000313" key="2">
    <source>
        <dbReference type="Proteomes" id="UP000468531"/>
    </source>
</evidence>
<sequence>MSETETTSQLSETDRFYLLYGKAMAAWAHIEHGLALWFSHCTGLGFKTAENLFFSSRAGFSSRSRLLLSALQTTKLDDVAREFISEARERADSYCGARNRLAHGVMHPNRSGDQLNWHIKELSQWEGKEGLDDQKILLITTNFEALSALLKHSFVIEARGEELTEFLRPVYTLPNKADSTLLSKKQLERLAQLPG</sequence>
<organism evidence="1 2">
    <name type="scientific">Bradyrhizobium uaiense</name>
    <dbReference type="NCBI Taxonomy" id="2594946"/>
    <lineage>
        <taxon>Bacteria</taxon>
        <taxon>Pseudomonadati</taxon>
        <taxon>Pseudomonadota</taxon>
        <taxon>Alphaproteobacteria</taxon>
        <taxon>Hyphomicrobiales</taxon>
        <taxon>Nitrobacteraceae</taxon>
        <taxon>Bradyrhizobium</taxon>
    </lineage>
</organism>
<accession>A0A6P1B9G6</accession>
<dbReference type="Proteomes" id="UP000468531">
    <property type="component" value="Unassembled WGS sequence"/>
</dbReference>
<reference evidence="1 2" key="1">
    <citation type="journal article" date="2020" name="Arch. Microbiol.">
        <title>Bradyrhizobium uaiense sp. nov., a new highly efficient cowpea symbiont.</title>
        <authorList>
            <person name="Cabral Michel D."/>
            <person name="Azarias Guimaraes A."/>
            <person name="Martins da Costa E."/>
            <person name="Soares de Carvalho T."/>
            <person name="Balsanelli E."/>
            <person name="Willems A."/>
            <person name="Maltempi de Souza E."/>
            <person name="de Souza Moreira F.M."/>
        </authorList>
    </citation>
    <scope>NUCLEOTIDE SEQUENCE [LARGE SCALE GENOMIC DNA]</scope>
    <source>
        <strain evidence="1 2">UFLA 03-164</strain>
    </source>
</reference>
<protein>
    <submittedName>
        <fullName evidence="1">Uncharacterized protein</fullName>
    </submittedName>
</protein>
<proteinExistence type="predicted"/>
<dbReference type="EMBL" id="VKHP01000009">
    <property type="protein sequence ID" value="NEU95025.1"/>
    <property type="molecule type" value="Genomic_DNA"/>
</dbReference>
<dbReference type="RefSeq" id="WP_163150856.1">
    <property type="nucleotide sequence ID" value="NZ_VKHP01000009.1"/>
</dbReference>
<keyword evidence="2" id="KW-1185">Reference proteome</keyword>
<evidence type="ECO:0000313" key="1">
    <source>
        <dbReference type="EMBL" id="NEU95025.1"/>
    </source>
</evidence>